<accession>A0A444J0D4</accession>
<keyword evidence="2" id="KW-0472">Membrane</keyword>
<keyword evidence="2" id="KW-1133">Transmembrane helix</keyword>
<evidence type="ECO:0000313" key="4">
    <source>
        <dbReference type="Proteomes" id="UP000287853"/>
    </source>
</evidence>
<dbReference type="EMBL" id="MTKO01000062">
    <property type="protein sequence ID" value="RWX46502.1"/>
    <property type="molecule type" value="Genomic_DNA"/>
</dbReference>
<reference evidence="3 4" key="1">
    <citation type="submission" date="2017-01" db="EMBL/GenBank/DDBJ databases">
        <title>The cable genome- insights into the physiology and evolution of filamentous bacteria capable of sulfide oxidation via long distance electron transfer.</title>
        <authorList>
            <person name="Schreiber L."/>
            <person name="Bjerg J.T."/>
            <person name="Boggild A."/>
            <person name="Van De Vossenberg J."/>
            <person name="Meysman F."/>
            <person name="Nielsen L.P."/>
            <person name="Schramm A."/>
            <person name="Kjeldsen K.U."/>
        </authorList>
    </citation>
    <scope>NUCLEOTIDE SEQUENCE [LARGE SCALE GENOMIC DNA]</scope>
    <source>
        <strain evidence="3">MCF</strain>
    </source>
</reference>
<evidence type="ECO:0000313" key="3">
    <source>
        <dbReference type="EMBL" id="RWX46502.1"/>
    </source>
</evidence>
<keyword evidence="4" id="KW-1185">Reference proteome</keyword>
<feature type="compositionally biased region" description="Basic residues" evidence="1">
    <location>
        <begin position="37"/>
        <end position="51"/>
    </location>
</feature>
<dbReference type="AlphaFoldDB" id="A0A444J0D4"/>
<evidence type="ECO:0000256" key="1">
    <source>
        <dbReference type="SAM" id="MobiDB-lite"/>
    </source>
</evidence>
<feature type="compositionally biased region" description="Polar residues" evidence="1">
    <location>
        <begin position="1"/>
        <end position="22"/>
    </location>
</feature>
<feature type="region of interest" description="Disordered" evidence="1">
    <location>
        <begin position="1"/>
        <end position="52"/>
    </location>
</feature>
<keyword evidence="2" id="KW-0812">Transmembrane</keyword>
<proteinExistence type="predicted"/>
<protein>
    <submittedName>
        <fullName evidence="3">Uncharacterized protein</fullName>
    </submittedName>
</protein>
<dbReference type="Proteomes" id="UP000287853">
    <property type="component" value="Unassembled WGS sequence"/>
</dbReference>
<evidence type="ECO:0000256" key="2">
    <source>
        <dbReference type="SAM" id="Phobius"/>
    </source>
</evidence>
<gene>
    <name evidence="3" type="ORF">H206_03847</name>
</gene>
<feature type="transmembrane region" description="Helical" evidence="2">
    <location>
        <begin position="55"/>
        <end position="80"/>
    </location>
</feature>
<organism evidence="3 4">
    <name type="scientific">Candidatus Electrothrix aarhusensis</name>
    <dbReference type="NCBI Taxonomy" id="1859131"/>
    <lineage>
        <taxon>Bacteria</taxon>
        <taxon>Pseudomonadati</taxon>
        <taxon>Thermodesulfobacteriota</taxon>
        <taxon>Desulfobulbia</taxon>
        <taxon>Desulfobulbales</taxon>
        <taxon>Desulfobulbaceae</taxon>
        <taxon>Candidatus Electrothrix</taxon>
    </lineage>
</organism>
<sequence>MSPSSIQESSIVTTAQETTSTLAGKEGKKPAGTAPKKPVKKSSPRRRKTKPPQRIYDHIPIIIVLVVIFSFTLLCIGIGITRYLDPKRAGIPACGKIPCPSPFSISTKALKRAGESRIPVVLC</sequence>
<comment type="caution">
    <text evidence="3">The sequence shown here is derived from an EMBL/GenBank/DDBJ whole genome shotgun (WGS) entry which is preliminary data.</text>
</comment>
<name>A0A444J0D4_9BACT</name>